<sequence length="721" mass="79821">MSKGLRRLGWILVGLYAVYLLAANLFLNAGFGPGLINRKPERFRMEWAHGLSLYPGQVVLWQAQFHGHARRIQWSAQADKLSGRIALLPLLRRELQVPSTWAEQVRGSLALAHELAPAEPRPGGWVLRFDRIATESLRGVRWDDYELDVAGAGKAEFGLWKQLRGGALEIFPSRAQLQQARLRHGDVEWLQQAALEVVFTLPRHTREQAAGWHRLALATLGLQLDGALPAFAVHMDEEPRWRGAVRNAGGGRVQAQLVLHQGVLQHGGRMELLLPLQASDAAGRHWTQQARLDLHVADTINLKLDMPPPPAGSGRIAAELRIAGRELIPHDKAPPLLPRLSGLVDLQWRFDSLAWLGPVLAKAQWLQLDGAGEVNAHVLVDAGRIAAGSRLSIPDVAVQADVQGQRFTGRARADGRVDSENGELRPRVDIGISQFQVAGVQTPQQAMVRGRDLKLELRSTGRVIEFRDSLRARLLFERADVPDLRALNPFLPGAALRFLGGRGQLGGDLQLDAVGKVGTGKLAIQARQAQLAANDLEFAGDVTVAAKVSRVDLVRDEFVLDGSTLGLRKVKVSDPERATAGDWWADIRFDRGRLQWGAPLRIDADASVRMSDISLLLALYSRHKDFPRWVPRLLDKGEVTASTRAAVKDGAVTLEDLEVSNNRFDVKARLRLAQRKAEGDLFLRWAKLGLGLELKQGERKFHLLKAAEWFERQPRLLPASR</sequence>
<name>A0ABT1QYG4_9GAMM</name>
<keyword evidence="1" id="KW-1133">Transmembrane helix</keyword>
<keyword evidence="1" id="KW-0812">Transmembrane</keyword>
<dbReference type="Proteomes" id="UP001165498">
    <property type="component" value="Unassembled WGS sequence"/>
</dbReference>
<reference evidence="2" key="1">
    <citation type="submission" date="2022-07" db="EMBL/GenBank/DDBJ databases">
        <title>Tahibacter sp., a new gammaproteobacterium isolated from the silt sample collected at pig farm.</title>
        <authorList>
            <person name="Chen H."/>
        </authorList>
    </citation>
    <scope>NUCLEOTIDE SEQUENCE</scope>
    <source>
        <strain evidence="2">P2K</strain>
    </source>
</reference>
<dbReference type="RefSeq" id="WP_255916488.1">
    <property type="nucleotide sequence ID" value="NZ_JANFQO010000027.1"/>
</dbReference>
<evidence type="ECO:0000313" key="2">
    <source>
        <dbReference type="EMBL" id="MCQ4167300.1"/>
    </source>
</evidence>
<keyword evidence="3" id="KW-1185">Reference proteome</keyword>
<keyword evidence="1" id="KW-0472">Membrane</keyword>
<accession>A0ABT1QYG4</accession>
<protein>
    <recommendedName>
        <fullName evidence="4">DUF3971 domain-containing protein</fullName>
    </recommendedName>
</protein>
<feature type="transmembrane region" description="Helical" evidence="1">
    <location>
        <begin position="7"/>
        <end position="27"/>
    </location>
</feature>
<organism evidence="2 3">
    <name type="scientific">Tahibacter harae</name>
    <dbReference type="NCBI Taxonomy" id="2963937"/>
    <lineage>
        <taxon>Bacteria</taxon>
        <taxon>Pseudomonadati</taxon>
        <taxon>Pseudomonadota</taxon>
        <taxon>Gammaproteobacteria</taxon>
        <taxon>Lysobacterales</taxon>
        <taxon>Rhodanobacteraceae</taxon>
        <taxon>Tahibacter</taxon>
    </lineage>
</organism>
<evidence type="ECO:0000256" key="1">
    <source>
        <dbReference type="SAM" id="Phobius"/>
    </source>
</evidence>
<proteinExistence type="predicted"/>
<comment type="caution">
    <text evidence="2">The sequence shown here is derived from an EMBL/GenBank/DDBJ whole genome shotgun (WGS) entry which is preliminary data.</text>
</comment>
<dbReference type="EMBL" id="JANFQO010000027">
    <property type="protein sequence ID" value="MCQ4167300.1"/>
    <property type="molecule type" value="Genomic_DNA"/>
</dbReference>
<evidence type="ECO:0008006" key="4">
    <source>
        <dbReference type="Google" id="ProtNLM"/>
    </source>
</evidence>
<gene>
    <name evidence="2" type="ORF">NM961_21510</name>
</gene>
<evidence type="ECO:0000313" key="3">
    <source>
        <dbReference type="Proteomes" id="UP001165498"/>
    </source>
</evidence>